<dbReference type="InterPro" id="IPR011990">
    <property type="entry name" value="TPR-like_helical_dom_sf"/>
</dbReference>
<evidence type="ECO:0000313" key="3">
    <source>
        <dbReference type="Proteomes" id="UP001288320"/>
    </source>
</evidence>
<reference evidence="2" key="1">
    <citation type="submission" date="2023-10" db="EMBL/GenBank/DDBJ databases">
        <title>Whole Genome based description of the genera Actinobaculum and Actinotignum reveals a complex phylogenetic relationship within the species included in the genus Actinotignum.</title>
        <authorList>
            <person name="Jensen C.S."/>
            <person name="Dargis R."/>
            <person name="Kemp M."/>
            <person name="Christensen J.J."/>
        </authorList>
    </citation>
    <scope>NUCLEOTIDE SEQUENCE</scope>
    <source>
        <strain evidence="2">SLA_B245</strain>
    </source>
</reference>
<dbReference type="Proteomes" id="UP001288320">
    <property type="component" value="Unassembled WGS sequence"/>
</dbReference>
<dbReference type="Pfam" id="PF13424">
    <property type="entry name" value="TPR_12"/>
    <property type="match status" value="1"/>
</dbReference>
<feature type="region of interest" description="Disordered" evidence="1">
    <location>
        <begin position="1"/>
        <end position="20"/>
    </location>
</feature>
<dbReference type="InterPro" id="IPR019734">
    <property type="entry name" value="TPR_rpt"/>
</dbReference>
<evidence type="ECO:0000313" key="2">
    <source>
        <dbReference type="EMBL" id="MDY5140580.1"/>
    </source>
</evidence>
<sequence length="160" mass="17615">MTQSPVTPAYPEPAARDPHEGKRAGLAYFNDAQQAFSAGNLKQAAELYRKAADTFERDPELYLERAVANGQLGISLKAIGEMDEAADRLGRAIALFQQFPENGDAAVSMGNCFWHIGEINEEAGDFDAARISYNQAYSAYRTAPNTQELQIEVLQKLRSI</sequence>
<accession>A0AAW9HBX2</accession>
<dbReference type="EMBL" id="JAWNFV010000007">
    <property type="protein sequence ID" value="MDY5140580.1"/>
    <property type="molecule type" value="Genomic_DNA"/>
</dbReference>
<evidence type="ECO:0000256" key="1">
    <source>
        <dbReference type="SAM" id="MobiDB-lite"/>
    </source>
</evidence>
<name>A0AAW9HBX2_9ACTO</name>
<proteinExistence type="predicted"/>
<dbReference type="RefSeq" id="WP_016442182.1">
    <property type="nucleotide sequence ID" value="NZ_JAWNFV010000007.1"/>
</dbReference>
<dbReference type="Gene3D" id="1.25.40.10">
    <property type="entry name" value="Tetratricopeptide repeat domain"/>
    <property type="match status" value="1"/>
</dbReference>
<dbReference type="AlphaFoldDB" id="A0AAW9HBX2"/>
<gene>
    <name evidence="2" type="ORF">R6G74_04550</name>
</gene>
<comment type="caution">
    <text evidence="2">The sequence shown here is derived from an EMBL/GenBank/DDBJ whole genome shotgun (WGS) entry which is preliminary data.</text>
</comment>
<dbReference type="SMART" id="SM00028">
    <property type="entry name" value="TPR"/>
    <property type="match status" value="3"/>
</dbReference>
<organism evidence="2 3">
    <name type="scientific">Actinotignum timonense</name>
    <dbReference type="NCBI Taxonomy" id="1870995"/>
    <lineage>
        <taxon>Bacteria</taxon>
        <taxon>Bacillati</taxon>
        <taxon>Actinomycetota</taxon>
        <taxon>Actinomycetes</taxon>
        <taxon>Actinomycetales</taxon>
        <taxon>Actinomycetaceae</taxon>
        <taxon>Actinotignum</taxon>
    </lineage>
</organism>
<dbReference type="SUPFAM" id="SSF48452">
    <property type="entry name" value="TPR-like"/>
    <property type="match status" value="1"/>
</dbReference>
<protein>
    <submittedName>
        <fullName evidence="2">Tetratricopeptide repeat protein</fullName>
    </submittedName>
</protein>